<dbReference type="RefSeq" id="WP_149305808.1">
    <property type="nucleotide sequence ID" value="NZ_SRSD01000001.1"/>
</dbReference>
<sequence>MAIIQKLLSSSLLIICLLINELFPIVAAANDELLAQRNWVELTGRYHFLSNSYGDWKGGEAKANIGAGKNDVLLFDFLAQKTFGDDGVYGSVTNTHIWNEDWYSQLAAGAGSGEFYFPDVRVDASLSKKWLNSRRLVTTLGGGFSEAKDIHRDMYILASMTVYFENNFIAEAGTRITWSNPGTVQSERGFCVITYGADRNRYITLRYEGGKEGYQPIGTLTTIVGFSSHEASLNWREWIGGNYGTVAKAEYYKNPFYSRDGLTFGLFYEW</sequence>
<proteinExistence type="predicted"/>
<organism evidence="2 3">
    <name type="scientific">Oryzomonas rubra</name>
    <dbReference type="NCBI Taxonomy" id="2509454"/>
    <lineage>
        <taxon>Bacteria</taxon>
        <taxon>Pseudomonadati</taxon>
        <taxon>Thermodesulfobacteriota</taxon>
        <taxon>Desulfuromonadia</taxon>
        <taxon>Geobacterales</taxon>
        <taxon>Geobacteraceae</taxon>
        <taxon>Oryzomonas</taxon>
    </lineage>
</organism>
<dbReference type="InterPro" id="IPR030887">
    <property type="entry name" value="Beta-barrel_YaiO"/>
</dbReference>
<dbReference type="Proteomes" id="UP000324298">
    <property type="component" value="Unassembled WGS sequence"/>
</dbReference>
<name>A0A5A9XQ15_9BACT</name>
<dbReference type="Pfam" id="PF19413">
    <property type="entry name" value="YaiO"/>
    <property type="match status" value="1"/>
</dbReference>
<dbReference type="OrthoDB" id="6238061at2"/>
<keyword evidence="3" id="KW-1185">Reference proteome</keyword>
<dbReference type="NCBIfam" id="TIGR04390">
    <property type="entry name" value="OMP_YaiO_dom"/>
    <property type="match status" value="1"/>
</dbReference>
<evidence type="ECO:0000313" key="2">
    <source>
        <dbReference type="EMBL" id="KAA0895227.1"/>
    </source>
</evidence>
<comment type="caution">
    <text evidence="2">The sequence shown here is derived from an EMBL/GenBank/DDBJ whole genome shotgun (WGS) entry which is preliminary data.</text>
</comment>
<evidence type="ECO:0000313" key="3">
    <source>
        <dbReference type="Proteomes" id="UP000324298"/>
    </source>
</evidence>
<dbReference type="AlphaFoldDB" id="A0A5A9XQ15"/>
<protein>
    <submittedName>
        <fullName evidence="2">YaiO family outer membrane beta-barrel protein</fullName>
    </submittedName>
</protein>
<reference evidence="2 3" key="1">
    <citation type="submission" date="2019-04" db="EMBL/GenBank/DDBJ databases">
        <title>Geobacter ruber sp. nov., ferric-reducing bacteria isolated from paddy soil.</title>
        <authorList>
            <person name="Xu Z."/>
            <person name="Masuda Y."/>
            <person name="Itoh H."/>
            <person name="Senoo K."/>
        </authorList>
    </citation>
    <scope>NUCLEOTIDE SEQUENCE [LARGE SCALE GENOMIC DNA]</scope>
    <source>
        <strain evidence="2 3">Red88</strain>
    </source>
</reference>
<evidence type="ECO:0000259" key="1">
    <source>
        <dbReference type="Pfam" id="PF19413"/>
    </source>
</evidence>
<dbReference type="EMBL" id="SRSD01000001">
    <property type="protein sequence ID" value="KAA0895227.1"/>
    <property type="molecule type" value="Genomic_DNA"/>
</dbReference>
<accession>A0A5A9XQ15</accession>
<gene>
    <name evidence="2" type="primary">yaiO</name>
    <name evidence="2" type="ORF">ET418_01525</name>
</gene>
<feature type="domain" description="YaiO beta-barrel" evidence="1">
    <location>
        <begin position="38"/>
        <end position="215"/>
    </location>
</feature>